<dbReference type="FunFam" id="2.40.50.100:FF:000010">
    <property type="entry name" value="Acetyltransferase component of pyruvate dehydrogenase complex"/>
    <property type="match status" value="1"/>
</dbReference>
<keyword evidence="8" id="KW-1185">Reference proteome</keyword>
<dbReference type="PANTHER" id="PTHR23151">
    <property type="entry name" value="DIHYDROLIPOAMIDE ACETYL/SUCCINYL-TRANSFERASE-RELATED"/>
    <property type="match status" value="1"/>
</dbReference>
<dbReference type="Proteomes" id="UP000650833">
    <property type="component" value="Unassembled WGS sequence"/>
</dbReference>
<evidence type="ECO:0000256" key="4">
    <source>
        <dbReference type="SAM" id="MobiDB-lite"/>
    </source>
</evidence>
<dbReference type="Pfam" id="PF00364">
    <property type="entry name" value="Biotin_lipoyl"/>
    <property type="match status" value="1"/>
</dbReference>
<dbReference type="InterPro" id="IPR000089">
    <property type="entry name" value="Biotin_lipoyl"/>
</dbReference>
<evidence type="ECO:0000256" key="2">
    <source>
        <dbReference type="ARBA" id="ARBA00022823"/>
    </source>
</evidence>
<dbReference type="GO" id="GO:0004742">
    <property type="term" value="F:dihydrolipoyllysine-residue acetyltransferase activity"/>
    <property type="evidence" value="ECO:0007669"/>
    <property type="project" value="TreeGrafter"/>
</dbReference>
<dbReference type="InterPro" id="IPR004167">
    <property type="entry name" value="PSBD"/>
</dbReference>
<feature type="domain" description="Peripheral subunit-binding (PSBD)" evidence="6">
    <location>
        <begin position="160"/>
        <end position="198"/>
    </location>
</feature>
<evidence type="ECO:0000256" key="3">
    <source>
        <dbReference type="ARBA" id="ARBA00022946"/>
    </source>
</evidence>
<dbReference type="InterPro" id="IPR011053">
    <property type="entry name" value="Single_hybrid_motif"/>
</dbReference>
<feature type="region of interest" description="Disordered" evidence="4">
    <location>
        <begin position="116"/>
        <end position="147"/>
    </location>
</feature>
<dbReference type="InterPro" id="IPR003016">
    <property type="entry name" value="2-oxoA_DH_lipoyl-BS"/>
</dbReference>
<dbReference type="OrthoDB" id="537444at2759"/>
<comment type="caution">
    <text evidence="7">The sequence shown here is derived from an EMBL/GenBank/DDBJ whole genome shotgun (WGS) entry which is preliminary data.</text>
</comment>
<accession>A0A8H7QF96</accession>
<sequence>MHRLASKLTTVSNKATAGFHTSTISSAITRFNLPAMSPTMTEGTIHKWMKKEGDSFAAGDVLLELETDKAQIDVEAADDGVLAKIVLQDGGKGSVNSLIALLAEEGDDISNVEIPAEVESSSTPAPTSAEEEKPAATTTPTPAVSPISHHEIDASKLKKPLSPAVLSLVLKYGIKDVDSIKASGNGGRILKGDVLGHLGLIKLKPAPKATLSIAPPRDQIVFAKTEKKQDKKEVAPPLPTFISKQIVVDDLFNLRQSMNEQHGTHVSVNDFIAKAAERALQDITANKLSSVGVKNPIIYKSSPLSFSEKYTGGQFKVFNLAEPTYDFITDSYQSSKPYVMQVGGYQRIVSQQKKRSSDNEMLDLIDYLGGASTKKQESRRIQLLTKNAKLDFTQQPKETHAIEIKLDGGKPGKILNDSKANAFLDRVEFYVRNPSELVL</sequence>
<dbReference type="PROSITE" id="PS51826">
    <property type="entry name" value="PSBD"/>
    <property type="match status" value="1"/>
</dbReference>
<proteinExistence type="inferred from homology"/>
<keyword evidence="3" id="KW-0809">Transit peptide</keyword>
<evidence type="ECO:0000256" key="1">
    <source>
        <dbReference type="ARBA" id="ARBA00007317"/>
    </source>
</evidence>
<dbReference type="CDD" id="cd06849">
    <property type="entry name" value="lipoyl_domain"/>
    <property type="match status" value="1"/>
</dbReference>
<dbReference type="Pfam" id="PF02817">
    <property type="entry name" value="E3_binding"/>
    <property type="match status" value="1"/>
</dbReference>
<dbReference type="AlphaFoldDB" id="A0A8H7QF96"/>
<dbReference type="SUPFAM" id="SSF51230">
    <property type="entry name" value="Single hybrid motif"/>
    <property type="match status" value="1"/>
</dbReference>
<dbReference type="InterPro" id="IPR045257">
    <property type="entry name" value="E2/Pdx1"/>
</dbReference>
<organism evidence="7 8">
    <name type="scientific">Mucor plumbeus</name>
    <dbReference type="NCBI Taxonomy" id="97098"/>
    <lineage>
        <taxon>Eukaryota</taxon>
        <taxon>Fungi</taxon>
        <taxon>Fungi incertae sedis</taxon>
        <taxon>Mucoromycota</taxon>
        <taxon>Mucoromycotina</taxon>
        <taxon>Mucoromycetes</taxon>
        <taxon>Mucorales</taxon>
        <taxon>Mucorineae</taxon>
        <taxon>Mucoraceae</taxon>
        <taxon>Mucor</taxon>
    </lineage>
</organism>
<evidence type="ECO:0000259" key="5">
    <source>
        <dbReference type="PROSITE" id="PS50968"/>
    </source>
</evidence>
<evidence type="ECO:0000313" key="7">
    <source>
        <dbReference type="EMBL" id="KAG2190366.1"/>
    </source>
</evidence>
<dbReference type="GO" id="GO:0006086">
    <property type="term" value="P:pyruvate decarboxylation to acetyl-CoA"/>
    <property type="evidence" value="ECO:0007669"/>
    <property type="project" value="InterPro"/>
</dbReference>
<dbReference type="InterPro" id="IPR036625">
    <property type="entry name" value="E3-bd_dom_sf"/>
</dbReference>
<dbReference type="EMBL" id="JAEPRC010000983">
    <property type="protein sequence ID" value="KAG2190366.1"/>
    <property type="molecule type" value="Genomic_DNA"/>
</dbReference>
<feature type="domain" description="Lipoyl-binding" evidence="5">
    <location>
        <begin position="28"/>
        <end position="103"/>
    </location>
</feature>
<evidence type="ECO:0000259" key="6">
    <source>
        <dbReference type="PROSITE" id="PS51826"/>
    </source>
</evidence>
<reference evidence="7" key="1">
    <citation type="submission" date="2020-12" db="EMBL/GenBank/DDBJ databases">
        <title>Metabolic potential, ecology and presence of endohyphal bacteria is reflected in genomic diversity of Mucoromycotina.</title>
        <authorList>
            <person name="Muszewska A."/>
            <person name="Okrasinska A."/>
            <person name="Steczkiewicz K."/>
            <person name="Drgas O."/>
            <person name="Orlowska M."/>
            <person name="Perlinska-Lenart U."/>
            <person name="Aleksandrzak-Piekarczyk T."/>
            <person name="Szatraj K."/>
            <person name="Zielenkiewicz U."/>
            <person name="Pilsyk S."/>
            <person name="Malc E."/>
            <person name="Mieczkowski P."/>
            <person name="Kruszewska J.S."/>
            <person name="Biernat P."/>
            <person name="Pawlowska J."/>
        </authorList>
    </citation>
    <scope>NUCLEOTIDE SEQUENCE</scope>
    <source>
        <strain evidence="7">CBS 226.32</strain>
    </source>
</reference>
<protein>
    <submittedName>
        <fullName evidence="7">Uncharacterized protein</fullName>
    </submittedName>
</protein>
<keyword evidence="2" id="KW-0450">Lipoyl</keyword>
<dbReference type="SUPFAM" id="SSF47005">
    <property type="entry name" value="Peripheral subunit-binding domain of 2-oxo acid dehydrogenase complex"/>
    <property type="match status" value="1"/>
</dbReference>
<comment type="similarity">
    <text evidence="1">Belongs to the 2-oxoacid dehydrogenase family.</text>
</comment>
<evidence type="ECO:0000313" key="8">
    <source>
        <dbReference type="Proteomes" id="UP000650833"/>
    </source>
</evidence>
<dbReference type="PANTHER" id="PTHR23151:SF82">
    <property type="entry name" value="PYRUVATE DEHYDROGENASE COMPLEX PROTEIN X COMPONENT, MITOCHONDRIAL"/>
    <property type="match status" value="1"/>
</dbReference>
<dbReference type="GO" id="GO:0045254">
    <property type="term" value="C:pyruvate dehydrogenase complex"/>
    <property type="evidence" value="ECO:0007669"/>
    <property type="project" value="InterPro"/>
</dbReference>
<dbReference type="PROSITE" id="PS00189">
    <property type="entry name" value="LIPOYL"/>
    <property type="match status" value="1"/>
</dbReference>
<gene>
    <name evidence="7" type="ORF">INT46_008747</name>
</gene>
<dbReference type="Gene3D" id="4.10.320.10">
    <property type="entry name" value="E3-binding domain"/>
    <property type="match status" value="1"/>
</dbReference>
<dbReference type="Gene3D" id="2.40.50.100">
    <property type="match status" value="1"/>
</dbReference>
<dbReference type="PROSITE" id="PS50968">
    <property type="entry name" value="BIOTINYL_LIPOYL"/>
    <property type="match status" value="1"/>
</dbReference>
<name>A0A8H7QF96_9FUNG</name>